<feature type="domain" description="MrpA C-terminal/MbhD" evidence="7">
    <location>
        <begin position="13"/>
        <end position="78"/>
    </location>
</feature>
<reference evidence="8 9" key="1">
    <citation type="journal article" date="2012" name="J. Bacteriol.">
        <title>Complete Genome Sequence of Desulfurococcus fermentans, a Hyperthermophilic Cellulolytic Crenarchaeon Isolated from a Freshwater Hot Spring in Kamchatka, Russia.</title>
        <authorList>
            <person name="Susanti D."/>
            <person name="Johnson E.F."/>
            <person name="Rodriguez J.R."/>
            <person name="Anderson I."/>
            <person name="Perevalova A.A."/>
            <person name="Kyrpides N."/>
            <person name="Lucas S."/>
            <person name="Han J."/>
            <person name="Lapidus A."/>
            <person name="Cheng J.F."/>
            <person name="Goodwin L."/>
            <person name="Pitluck S."/>
            <person name="Mavrommatis K."/>
            <person name="Peters L."/>
            <person name="Land M.L."/>
            <person name="Hauser L."/>
            <person name="Gopalan V."/>
            <person name="Chan P.P."/>
            <person name="Lowe T.M."/>
            <person name="Atomi H."/>
            <person name="Bonch-Osmolovskaya E.A."/>
            <person name="Woyke T."/>
            <person name="Mukhopadhyay B."/>
        </authorList>
    </citation>
    <scope>NUCLEOTIDE SEQUENCE [LARGE SCALE GENOMIC DNA]</scope>
    <source>
        <strain evidence="8 9">DSM 16532</strain>
    </source>
</reference>
<dbReference type="Proteomes" id="UP000006175">
    <property type="component" value="Chromosome"/>
</dbReference>
<keyword evidence="4 6" id="KW-1133">Transmembrane helix</keyword>
<dbReference type="KEGG" id="dfd:Desfe_1087"/>
<evidence type="ECO:0000259" key="7">
    <source>
        <dbReference type="Pfam" id="PF13244"/>
    </source>
</evidence>
<keyword evidence="9" id="KW-1185">Reference proteome</keyword>
<dbReference type="eggNOG" id="arCOG03076">
    <property type="taxonomic scope" value="Archaea"/>
</dbReference>
<sequence length="82" mass="8965" precursor="true">MILTILLLVFSSLLSLVFVYLAVTEKNLLKAIGFSAGQSIAYSIILHVFAATDIVLTYIAVSVGIYSAILVYMVSKTEKYEV</sequence>
<dbReference type="RefSeq" id="WP_014767855.1">
    <property type="nucleotide sequence ID" value="NC_018001.1"/>
</dbReference>
<evidence type="ECO:0000256" key="5">
    <source>
        <dbReference type="ARBA" id="ARBA00023136"/>
    </source>
</evidence>
<feature type="transmembrane region" description="Helical" evidence="6">
    <location>
        <begin position="55"/>
        <end position="74"/>
    </location>
</feature>
<evidence type="ECO:0000256" key="2">
    <source>
        <dbReference type="ARBA" id="ARBA00022475"/>
    </source>
</evidence>
<evidence type="ECO:0000256" key="6">
    <source>
        <dbReference type="SAM" id="Phobius"/>
    </source>
</evidence>
<comment type="subcellular location">
    <subcellularLocation>
        <location evidence="1">Cell membrane</location>
        <topology evidence="1">Multi-pass membrane protein</topology>
    </subcellularLocation>
</comment>
<dbReference type="Pfam" id="PF13244">
    <property type="entry name" value="MbhD"/>
    <property type="match status" value="1"/>
</dbReference>
<evidence type="ECO:0000256" key="4">
    <source>
        <dbReference type="ARBA" id="ARBA00022989"/>
    </source>
</evidence>
<organism evidence="8 9">
    <name type="scientific">Desulfurococcus amylolyticus DSM 16532</name>
    <dbReference type="NCBI Taxonomy" id="768672"/>
    <lineage>
        <taxon>Archaea</taxon>
        <taxon>Thermoproteota</taxon>
        <taxon>Thermoprotei</taxon>
        <taxon>Desulfurococcales</taxon>
        <taxon>Desulfurococcaceae</taxon>
        <taxon>Desulfurococcus</taxon>
    </lineage>
</organism>
<dbReference type="EMBL" id="CP003321">
    <property type="protein sequence ID" value="AFL66959.1"/>
    <property type="molecule type" value="Genomic_DNA"/>
</dbReference>
<evidence type="ECO:0000256" key="1">
    <source>
        <dbReference type="ARBA" id="ARBA00004651"/>
    </source>
</evidence>
<evidence type="ECO:0000256" key="3">
    <source>
        <dbReference type="ARBA" id="ARBA00022692"/>
    </source>
</evidence>
<dbReference type="GeneID" id="13061470"/>
<protein>
    <recommendedName>
        <fullName evidence="7">MrpA C-terminal/MbhD domain-containing protein</fullName>
    </recommendedName>
</protein>
<keyword evidence="3 6" id="KW-0812">Transmembrane</keyword>
<name>I3XSN5_DESAM</name>
<gene>
    <name evidence="8" type="ORF">Desfe_1087</name>
</gene>
<evidence type="ECO:0000313" key="8">
    <source>
        <dbReference type="EMBL" id="AFL66959.1"/>
    </source>
</evidence>
<proteinExistence type="predicted"/>
<evidence type="ECO:0000313" key="9">
    <source>
        <dbReference type="Proteomes" id="UP000006175"/>
    </source>
</evidence>
<dbReference type="OrthoDB" id="98852at2157"/>
<dbReference type="HOGENOM" id="CLU_173139_3_0_2"/>
<keyword evidence="2" id="KW-1003">Cell membrane</keyword>
<dbReference type="GO" id="GO:0005886">
    <property type="term" value="C:plasma membrane"/>
    <property type="evidence" value="ECO:0007669"/>
    <property type="project" value="UniProtKB-SubCell"/>
</dbReference>
<dbReference type="InterPro" id="IPR025383">
    <property type="entry name" value="MrpA_C/MbhD"/>
</dbReference>
<keyword evidence="5 6" id="KW-0472">Membrane</keyword>
<feature type="transmembrane region" description="Helical" evidence="6">
    <location>
        <begin position="6"/>
        <end position="24"/>
    </location>
</feature>
<dbReference type="AlphaFoldDB" id="I3XSN5"/>
<accession>I3XSN5</accession>